<dbReference type="OrthoDB" id="10067079at2759"/>
<dbReference type="PANTHER" id="PTHR13507">
    <property type="entry name" value="PRKR-INTERACTING PROTEIN 1"/>
    <property type="match status" value="1"/>
</dbReference>
<dbReference type="KEGG" id="lak:106176221"/>
<feature type="compositionally biased region" description="Basic and acidic residues" evidence="1">
    <location>
        <begin position="177"/>
        <end position="190"/>
    </location>
</feature>
<dbReference type="GO" id="GO:0003725">
    <property type="term" value="F:double-stranded RNA binding"/>
    <property type="evidence" value="ECO:0007669"/>
    <property type="project" value="InterPro"/>
</dbReference>
<keyword evidence="2" id="KW-1185">Reference proteome</keyword>
<dbReference type="Proteomes" id="UP000085678">
    <property type="component" value="Unplaced"/>
</dbReference>
<organism evidence="2 3">
    <name type="scientific">Lingula anatina</name>
    <name type="common">Brachiopod</name>
    <name type="synonym">Lingula unguis</name>
    <dbReference type="NCBI Taxonomy" id="7574"/>
    <lineage>
        <taxon>Eukaryota</taxon>
        <taxon>Metazoa</taxon>
        <taxon>Spiralia</taxon>
        <taxon>Lophotrochozoa</taxon>
        <taxon>Brachiopoda</taxon>
        <taxon>Linguliformea</taxon>
        <taxon>Lingulata</taxon>
        <taxon>Lingulida</taxon>
        <taxon>Linguloidea</taxon>
        <taxon>Lingulidae</taxon>
        <taxon>Lingula</taxon>
    </lineage>
</organism>
<dbReference type="GO" id="GO:0019901">
    <property type="term" value="F:protein kinase binding"/>
    <property type="evidence" value="ECO:0007669"/>
    <property type="project" value="TreeGrafter"/>
</dbReference>
<feature type="region of interest" description="Disordered" evidence="1">
    <location>
        <begin position="86"/>
        <end position="190"/>
    </location>
</feature>
<protein>
    <submittedName>
        <fullName evidence="3">PRKR-interacting protein 1 homolog isoform X1</fullName>
    </submittedName>
</protein>
<feature type="compositionally biased region" description="Basic and acidic residues" evidence="1">
    <location>
        <begin position="86"/>
        <end position="108"/>
    </location>
</feature>
<dbReference type="GO" id="GO:0005730">
    <property type="term" value="C:nucleolus"/>
    <property type="evidence" value="ECO:0007669"/>
    <property type="project" value="TreeGrafter"/>
</dbReference>
<dbReference type="AlphaFoldDB" id="A0A1S3JV32"/>
<proteinExistence type="predicted"/>
<evidence type="ECO:0000313" key="3">
    <source>
        <dbReference type="RefSeq" id="XP_013413954.1"/>
    </source>
</evidence>
<dbReference type="Pfam" id="PF06658">
    <property type="entry name" value="DUF1168"/>
    <property type="match status" value="1"/>
</dbReference>
<dbReference type="InterPro" id="IPR009548">
    <property type="entry name" value="Prkrip1"/>
</dbReference>
<evidence type="ECO:0000256" key="1">
    <source>
        <dbReference type="SAM" id="MobiDB-lite"/>
    </source>
</evidence>
<dbReference type="GeneID" id="106176221"/>
<evidence type="ECO:0000313" key="2">
    <source>
        <dbReference type="Proteomes" id="UP000085678"/>
    </source>
</evidence>
<dbReference type="InParanoid" id="A0A1S3JV32"/>
<name>A0A1S3JV32_LINAN</name>
<sequence length="190" mass="21694">MATEETTNVPGKTVVVPKTAADLQRMKLEKLMSNPEKEAFIPSRPKEYTPKAPVEFVRNVWGSSAGAGSGEFHVYRGTRRREYARQKFMTEKTEKEKEDAEYHRKLEANKQAAESKTAKKRAKRLKKKQKQKAKKPKQNDENKESEESDSENDDEGQEGLNAGEQSQIEDNQQEKVINSDHNKSPDNEGR</sequence>
<feature type="compositionally biased region" description="Basic residues" evidence="1">
    <location>
        <begin position="118"/>
        <end position="136"/>
    </location>
</feature>
<feature type="compositionally biased region" description="Acidic residues" evidence="1">
    <location>
        <begin position="143"/>
        <end position="157"/>
    </location>
</feature>
<feature type="compositionally biased region" description="Polar residues" evidence="1">
    <location>
        <begin position="163"/>
        <end position="176"/>
    </location>
</feature>
<dbReference type="PANTHER" id="PTHR13507:SF0">
    <property type="entry name" value="PRKR-INTERACTING PROTEIN 1"/>
    <property type="match status" value="1"/>
</dbReference>
<dbReference type="STRING" id="7574.A0A1S3JV32"/>
<reference evidence="3" key="1">
    <citation type="submission" date="2025-08" db="UniProtKB">
        <authorList>
            <consortium name="RefSeq"/>
        </authorList>
    </citation>
    <scope>IDENTIFICATION</scope>
    <source>
        <tissue evidence="3">Gonads</tissue>
    </source>
</reference>
<gene>
    <name evidence="3" type="primary">LOC106176221</name>
</gene>
<dbReference type="RefSeq" id="XP_013413954.1">
    <property type="nucleotide sequence ID" value="XM_013558500.1"/>
</dbReference>
<dbReference type="GO" id="GO:0004860">
    <property type="term" value="F:protein kinase inhibitor activity"/>
    <property type="evidence" value="ECO:0007669"/>
    <property type="project" value="TreeGrafter"/>
</dbReference>
<accession>A0A1S3JV32</accession>